<feature type="domain" description="FATC" evidence="14">
    <location>
        <begin position="3470"/>
        <end position="3502"/>
    </location>
</feature>
<dbReference type="PROSITE" id="PS51189">
    <property type="entry name" value="FAT"/>
    <property type="match status" value="1"/>
</dbReference>
<evidence type="ECO:0000256" key="11">
    <source>
        <dbReference type="SAM" id="MobiDB-lite"/>
    </source>
</evidence>
<dbReference type="InterPro" id="IPR038980">
    <property type="entry name" value="ATM_plant"/>
</dbReference>
<keyword evidence="6" id="KW-0227">DNA damage</keyword>
<dbReference type="GO" id="GO:0005634">
    <property type="term" value="C:nucleus"/>
    <property type="evidence" value="ECO:0007669"/>
    <property type="project" value="UniProtKB-SubCell"/>
</dbReference>
<dbReference type="InterPro" id="IPR000403">
    <property type="entry name" value="PI3/4_kinase_cat_dom"/>
</dbReference>
<proteinExistence type="predicted"/>
<dbReference type="InterPro" id="IPR018936">
    <property type="entry name" value="PI3/4_kinase_CS"/>
</dbReference>
<reference evidence="16" key="1">
    <citation type="journal article" date="2023" name="Commun. Biol.">
        <title>Genome analysis of Parmales, the sister group of diatoms, reveals the evolutionary specialization of diatoms from phago-mixotrophs to photoautotrophs.</title>
        <authorList>
            <person name="Ban H."/>
            <person name="Sato S."/>
            <person name="Yoshikawa S."/>
            <person name="Yamada K."/>
            <person name="Nakamura Y."/>
            <person name="Ichinomiya M."/>
            <person name="Sato N."/>
            <person name="Blanc-Mathieu R."/>
            <person name="Endo H."/>
            <person name="Kuwata A."/>
            <person name="Ogata H."/>
        </authorList>
    </citation>
    <scope>NUCLEOTIDE SEQUENCE [LARGE SCALE GENOMIC DNA]</scope>
</reference>
<evidence type="ECO:0000259" key="14">
    <source>
        <dbReference type="PROSITE" id="PS51190"/>
    </source>
</evidence>
<organism evidence="15 16">
    <name type="scientific">Triparma columacea</name>
    <dbReference type="NCBI Taxonomy" id="722753"/>
    <lineage>
        <taxon>Eukaryota</taxon>
        <taxon>Sar</taxon>
        <taxon>Stramenopiles</taxon>
        <taxon>Ochrophyta</taxon>
        <taxon>Bolidophyceae</taxon>
        <taxon>Parmales</taxon>
        <taxon>Triparmaceae</taxon>
        <taxon>Triparma</taxon>
    </lineage>
</organism>
<feature type="compositionally biased region" description="Low complexity" evidence="11">
    <location>
        <begin position="1351"/>
        <end position="1362"/>
    </location>
</feature>
<evidence type="ECO:0000256" key="4">
    <source>
        <dbReference type="ARBA" id="ARBA00022679"/>
    </source>
</evidence>
<dbReference type="InterPro" id="IPR011009">
    <property type="entry name" value="Kinase-like_dom_sf"/>
</dbReference>
<dbReference type="PANTHER" id="PTHR37079">
    <property type="entry name" value="SERINE/THREONINE-PROTEIN KINASE ATM"/>
    <property type="match status" value="1"/>
</dbReference>
<dbReference type="PROSITE" id="PS50290">
    <property type="entry name" value="PI3_4_KINASE_3"/>
    <property type="match status" value="1"/>
</dbReference>
<keyword evidence="4" id="KW-0808">Transferase</keyword>
<dbReference type="InterPro" id="IPR044107">
    <property type="entry name" value="PIKKc_ATM"/>
</dbReference>
<evidence type="ECO:0000256" key="8">
    <source>
        <dbReference type="ARBA" id="ARBA00022840"/>
    </source>
</evidence>
<evidence type="ECO:0000256" key="6">
    <source>
        <dbReference type="ARBA" id="ARBA00022763"/>
    </source>
</evidence>
<feature type="region of interest" description="Disordered" evidence="11">
    <location>
        <begin position="1020"/>
        <end position="1042"/>
    </location>
</feature>
<dbReference type="GO" id="GO:0004674">
    <property type="term" value="F:protein serine/threonine kinase activity"/>
    <property type="evidence" value="ECO:0007669"/>
    <property type="project" value="UniProtKB-KW"/>
</dbReference>
<dbReference type="Gene3D" id="1.10.1070.11">
    <property type="entry name" value="Phosphatidylinositol 3-/4-kinase, catalytic domain"/>
    <property type="match status" value="1"/>
</dbReference>
<evidence type="ECO:0000256" key="1">
    <source>
        <dbReference type="ARBA" id="ARBA00004123"/>
    </source>
</evidence>
<feature type="compositionally biased region" description="Polar residues" evidence="11">
    <location>
        <begin position="882"/>
        <end position="894"/>
    </location>
</feature>
<dbReference type="GO" id="GO:0005524">
    <property type="term" value="F:ATP binding"/>
    <property type="evidence" value="ECO:0007669"/>
    <property type="project" value="UniProtKB-KW"/>
</dbReference>
<evidence type="ECO:0000256" key="5">
    <source>
        <dbReference type="ARBA" id="ARBA00022741"/>
    </source>
</evidence>
<dbReference type="EC" id="2.7.11.1" evidence="2"/>
<keyword evidence="9" id="KW-0539">Nucleus</keyword>
<dbReference type="Gene3D" id="3.30.1010.10">
    <property type="entry name" value="Phosphatidylinositol 3-kinase Catalytic Subunit, Chain A, domain 4"/>
    <property type="match status" value="1"/>
</dbReference>
<feature type="compositionally biased region" description="Acidic residues" evidence="11">
    <location>
        <begin position="3415"/>
        <end position="3428"/>
    </location>
</feature>
<dbReference type="SMART" id="SM01343">
    <property type="entry name" value="FATC"/>
    <property type="match status" value="1"/>
</dbReference>
<dbReference type="PANTHER" id="PTHR37079:SF4">
    <property type="entry name" value="SERINE_THREONINE-PROTEIN KINASE ATM"/>
    <property type="match status" value="1"/>
</dbReference>
<evidence type="ECO:0000256" key="10">
    <source>
        <dbReference type="ARBA" id="ARBA00047899"/>
    </source>
</evidence>
<dbReference type="InterPro" id="IPR014009">
    <property type="entry name" value="PIK_FAT"/>
</dbReference>
<sequence>MRAMSKRRGDVNLSNRGKKRSRGGMKDRQSLGGTSTVCNVKLTDATMKEFIAATADLRSAALSTRRKGFAKIHELLTNSSTRRMINSTCHIAYVTSAYGFGPPDPSMIKGKVRVAYDLAVDALLVHLSICLQKGLKKSKVNHEDITCLSKILSAIDADHLAAYQSHTLKSVQSRPLNIHLSPSVLLSPSPAYRKGSNPPSFSPLTPFSLPSSTHIYPETYLSEETLKRLVEHCITVLSDESHLDSHPHLYQDCYSCLHHVFTLPSLVVGLKRTTIDPTYDLLLDDYRTLTPIQTSKLLNMLITIECNYDSLSNSHLPILIPHFLHTLAECKKNLQTHENETIIIHTFRSLHSILSTSLCIPSEMIASLLQTISLALRMYPRADQNGVETVLSFLSSLAKRCTPTMPKIDTISRTIVETVTQKRWEEGRRRKRKIEALYTTTVSLYLDLYMNFRQMRYLTTVSEHTSPYLIAPLPALPEDILTSFLSSVSLSSFNPTPNSSNSAPPLQHWATLSALVTLSSPPPSYINFDLLHQHVKRYLTSQLHPADDDITPHVIDILHELIPCLPSPPLYNYLLPLLSSTEHPHMISSTPAILSTLAKYAKMDVGNLYGVGHVVTFTDVNLLLPNSTTITRRHEIARNLASTLASRFSEMTSNLPRSDFEDLFLQVKELCSDSFAVLHGKPFDDMSSSLLFNTSLYPPSPPTASSSSPPGSANVVGELMSKELCESFDSFLPCLPAHEGLTQAKSSTSPVPHLLLTLIKLSTTSTSPRAASFLISDAISTYSHALPSLSFCRVTFMRSSTLIRNILSFAAYMSMSPSPPPDLPNCKKLYELCSKIIKGFTLNPCPSVSDSSRPDDPRDVDGAKGHRRKAISLDDYSDDDMNTQSTGSQRASTFSDSDSDSDYRRSLNLTNFTQNIQKRKKVKHQHTQDIPSPEHDPDSFAYPDSEGALVIVAILAILSPTKKSLHMVASNFAWPEETYLEFRKKGHDVQLYYEASPPEIIACVTLFTTPAAILSDYRLLPPSADDDDDDDDDDDVSEDKDTQSKLTVPFLLCQMLLRARQLSPASSPFHGCGYDLVTKLVTIAKSTITDDDASDIMDLAVTSDKKLRRSVKFRDGLRCKQLVCMTAIFQHSAGSLKTDIEKVFDNELFKSIGHTSEQVRRLAVEAIAVVFSIHDDDDHDNDVLVRFDSLLESLPPLPATDNETKIVKAWEAYVEKSNSYRKERERAALVDLRKSMESTSIASIAQVVKSTKNTVVARKGFFKLIELAAHRPDLSEPIAKACFSMSKALGYPSLADMVTDDIEHVLKQWLSVDLSLNMLPLLLCDPVSQEQLIQCGISSMEMPDIDAEETNSQSNQSSSPSSFTQLPASMSKAPVVDVVQMQLDSQHDFLKVNAPTLIPLLLSNMAKTPGSEPEEMEGYGQKSGESYSETLDLTSDNSGFMRLSECCMLIRGKDSDDAIANLLKQHVHDVYCVTLPLLHSEEGGKVKDRGLHIMSKLVRCANEDTINRQLAKVTNKVILRILKKLSTRSFENLEGKRLLKDNDFFRAIKELATLRHTGESPFSHSVFHEAGSSVAEVLINLKSWFDKSHSCSEHGRLVNTMRYVVTTIVTESEEKMESTGLGMCIQIILALLIEKKLGSFRVDILAMLDSLVSVCLSEKVEVVRRRSKSPAKKTELRGNLRAQLYRMLNKTVQTLVNCYVTAMKRAEMVEEEEKAKDRVESIESLGLLGLGDVGTGSGVWGWDGASAKVRRRETAQMLISKTNEEERVVKEGCLKLLNDILINSDSSMDEELLALDPIPPCEDLGEEDHLTRLLQKFLRRTSVKSDEAMCYVHLKRFVNFCVRYGKERKGKAKQQGAEGVKIMLKLMEESFRNLDSIYGGGGKFLTSTGVHYPLFYDTLKHISQLCKEENDQSVKIAAATTLGNISHYNWAELVEGEGATASMQKYELGQGFGSLNTEGEDNDYGSMLGLKIKILKNLGYSILTDRAETALIAMDTAKKILLTRAGAHAMNMLSEDDPTKEILVAISGNVDNPPRSKVYHKVDDSFIKSLWGNGKKVNCWERRIWTCESPDREAYEDWIKKLVTAIILVCYWPFKESGGKKKSSNVVMSVVGEEEEGNSEQGSEVLENLDEMLKLCAEMACKDASFAEVVLPALVLDLLEKGGEGRGQGRGEWMIGNTGDSFINRKLTKGFGHLIGGETINVDAITVAVEIFDYLRVITNKGFLEWGGHTKCANVLKGKTYPTNNPTERRRSRTPDLSESQKYNENLGPLAEWKGIPFGIVLRLDGLSVAKACLKAKRPCSALMYLETYCDNVFGGSSECLKGCGERGDGKGDVSGFGEKEVEVEGGEEEFERDRAEKRRLLKTVFQQAYDMLGEEDAVVGVENSTIGLDFGIREGGGGVGGVSDVGFFTDPWKKVRNADMKLQGGASGWGWKVCLGEGLQKLGLNHVGSGYLDGIGKIEQGEAEEDFMKLQEMWHEGAWRSMTWGREEGGGRAMGGGVSNGFHSNLHTALNSVLQNDRDAFGKSIQDGMKGVAEVVGSTADGEGMMRTFLQNGLKLWSLEEVERMGRAITDEKGKDIGRLMEEWSVGKGEEGLKFSQRMFIDDVREVGMRIIMRRGGRDARDEFAPFLFRGLQRRLTEAIKGGWVREAGGILERLRNLEGIERDVARSMGLGFLELKLLEAELLWADGDFMGAIRLGKLLVEKGAANGDDGKKFLAQALLKCGKWMALSKTDGAKVVIERYLKPSVILSRGLEGGEEEAAESHLVLAEFLADSLDGVEARMSSVEWKKAGKKNERRKVELERCVEIYEAKTEKFKAISIELSKKKHKSKLNDNEVLARDKADNEMRRARNYVSGLKKEMELDEKGRRMVEVNRTEFMKLSLQNYGRGFKIGDGSFAEQGQGAKHIFRYVSIWLKNADKEDVNRIIEKTTEGMPSFLFVPLIYQLFSRLGSGGKDFKAVLNKLVRKICTDHPHHGIVQLLALANGTHTGAATKGTQEFLMNVVEEKSATAREIVSELKRDGGGGDLTQLVESMETLCLSYINLAWADTKKWHNTKANNVNIQLTAVAKRGQDPLHLCLGRGRWGGSGRGGAGAAAATVLPAVLTKPPKVQKDTDYGLLIGSDLLVGFETTFQITTTGIHRPKIIRALGESGQKYKQLVKGEDDVRQDAVVQLVFGLVNRLLGEKKNLNITTYSVVPLSPQTGVLEWCSNTEPFGEFLLDRGGKVGAHSRYFPGSWGNNLCRNHMQHAPAGQKMEAFQEVLKRFPPAFRFFFQEKFAHSLPAWFGARQNFSRSCAASSIVGHILGIGDRHCHNILINNKTGNVVHIDFGIVFEQGKVLPTPETIPFRLSRDIVDGLGVTGVEGVFHKSCCDILTIMRQNSGTLLTVLDVIANDPMYRFLVSPVEKQKIQAEGRDQEEGEDGREDFDTSEEMERMGGDVGSTEEDEDRNESATRVLAKIASKLRGFEDNTPEQLSIDGQVLLLINEARSIENLSKLYVGWQPWV</sequence>
<dbReference type="Pfam" id="PF00454">
    <property type="entry name" value="PI3_PI4_kinase"/>
    <property type="match status" value="1"/>
</dbReference>
<dbReference type="OrthoDB" id="381190at2759"/>
<dbReference type="EMBL" id="BRYA01000204">
    <property type="protein sequence ID" value="GMI44026.1"/>
    <property type="molecule type" value="Genomic_DNA"/>
</dbReference>
<feature type="region of interest" description="Disordered" evidence="11">
    <location>
        <begin position="3407"/>
        <end position="3449"/>
    </location>
</feature>
<evidence type="ECO:0000313" key="16">
    <source>
        <dbReference type="Proteomes" id="UP001165065"/>
    </source>
</evidence>
<feature type="compositionally biased region" description="Basic and acidic residues" evidence="11">
    <location>
        <begin position="852"/>
        <end position="864"/>
    </location>
</feature>
<feature type="region of interest" description="Disordered" evidence="11">
    <location>
        <begin position="2239"/>
        <end position="2261"/>
    </location>
</feature>
<dbReference type="InterPro" id="IPR036940">
    <property type="entry name" value="PI3/4_kinase_cat_sf"/>
</dbReference>
<dbReference type="InterPro" id="IPR016024">
    <property type="entry name" value="ARM-type_fold"/>
</dbReference>
<dbReference type="SUPFAM" id="SSF48371">
    <property type="entry name" value="ARM repeat"/>
    <property type="match status" value="1"/>
</dbReference>
<gene>
    <name evidence="15" type="ORF">TrCOL_g2845</name>
</gene>
<dbReference type="InterPro" id="IPR003152">
    <property type="entry name" value="FATC_dom"/>
</dbReference>
<evidence type="ECO:0000259" key="12">
    <source>
        <dbReference type="PROSITE" id="PS50290"/>
    </source>
</evidence>
<dbReference type="PROSITE" id="PS00916">
    <property type="entry name" value="PI3_4_KINASE_2"/>
    <property type="match status" value="1"/>
</dbReference>
<evidence type="ECO:0000259" key="13">
    <source>
        <dbReference type="PROSITE" id="PS51189"/>
    </source>
</evidence>
<feature type="region of interest" description="Disordered" evidence="11">
    <location>
        <begin position="914"/>
        <end position="935"/>
    </location>
</feature>
<keyword evidence="3" id="KW-0723">Serine/threonine-protein kinase</keyword>
<evidence type="ECO:0000313" key="15">
    <source>
        <dbReference type="EMBL" id="GMI44026.1"/>
    </source>
</evidence>
<feature type="region of interest" description="Disordered" evidence="11">
    <location>
        <begin position="1347"/>
        <end position="1366"/>
    </location>
</feature>
<dbReference type="PROSITE" id="PS51190">
    <property type="entry name" value="FATC"/>
    <property type="match status" value="1"/>
</dbReference>
<comment type="caution">
    <text evidence="15">The sequence shown here is derived from an EMBL/GenBank/DDBJ whole genome shotgun (WGS) entry which is preliminary data.</text>
</comment>
<comment type="subcellular location">
    <subcellularLocation>
        <location evidence="1">Nucleus</location>
    </subcellularLocation>
</comment>
<comment type="catalytic activity">
    <reaction evidence="10">
        <text>L-threonyl-[protein] + ATP = O-phospho-L-threonyl-[protein] + ADP + H(+)</text>
        <dbReference type="Rhea" id="RHEA:46608"/>
        <dbReference type="Rhea" id="RHEA-COMP:11060"/>
        <dbReference type="Rhea" id="RHEA-COMP:11605"/>
        <dbReference type="ChEBI" id="CHEBI:15378"/>
        <dbReference type="ChEBI" id="CHEBI:30013"/>
        <dbReference type="ChEBI" id="CHEBI:30616"/>
        <dbReference type="ChEBI" id="CHEBI:61977"/>
        <dbReference type="ChEBI" id="CHEBI:456216"/>
        <dbReference type="EC" id="2.7.11.1"/>
    </reaction>
</comment>
<dbReference type="GO" id="GO:0006281">
    <property type="term" value="P:DNA repair"/>
    <property type="evidence" value="ECO:0007669"/>
    <property type="project" value="InterPro"/>
</dbReference>
<protein>
    <recommendedName>
        <fullName evidence="2">non-specific serine/threonine protein kinase</fullName>
        <ecNumber evidence="2">2.7.11.1</ecNumber>
    </recommendedName>
</protein>
<evidence type="ECO:0000256" key="2">
    <source>
        <dbReference type="ARBA" id="ARBA00012513"/>
    </source>
</evidence>
<accession>A0A9W7GFP2</accession>
<evidence type="ECO:0000256" key="3">
    <source>
        <dbReference type="ARBA" id="ARBA00022527"/>
    </source>
</evidence>
<dbReference type="CDD" id="cd05171">
    <property type="entry name" value="PIKKc_ATM"/>
    <property type="match status" value="1"/>
</dbReference>
<dbReference type="SUPFAM" id="SSF56112">
    <property type="entry name" value="Protein kinase-like (PK-like)"/>
    <property type="match status" value="1"/>
</dbReference>
<evidence type="ECO:0000256" key="9">
    <source>
        <dbReference type="ARBA" id="ARBA00023242"/>
    </source>
</evidence>
<keyword evidence="7" id="KW-0418">Kinase</keyword>
<dbReference type="Proteomes" id="UP001165065">
    <property type="component" value="Unassembled WGS sequence"/>
</dbReference>
<feature type="compositionally biased region" description="Basic and acidic residues" evidence="11">
    <location>
        <begin position="2247"/>
        <end position="2256"/>
    </location>
</feature>
<dbReference type="Pfam" id="PF02260">
    <property type="entry name" value="FATC"/>
    <property type="match status" value="1"/>
</dbReference>
<keyword evidence="5" id="KW-0547">Nucleotide-binding</keyword>
<feature type="compositionally biased region" description="Acidic residues" evidence="11">
    <location>
        <begin position="1024"/>
        <end position="1038"/>
    </location>
</feature>
<feature type="region of interest" description="Disordered" evidence="11">
    <location>
        <begin position="1"/>
        <end position="32"/>
    </location>
</feature>
<feature type="domain" description="PI3K/PI4K catalytic" evidence="12">
    <location>
        <begin position="3128"/>
        <end position="3441"/>
    </location>
</feature>
<dbReference type="SMART" id="SM00146">
    <property type="entry name" value="PI3Kc"/>
    <property type="match status" value="1"/>
</dbReference>
<keyword evidence="8" id="KW-0067">ATP-binding</keyword>
<evidence type="ECO:0000256" key="7">
    <source>
        <dbReference type="ARBA" id="ARBA00022777"/>
    </source>
</evidence>
<keyword evidence="16" id="KW-1185">Reference proteome</keyword>
<feature type="domain" description="FAT" evidence="13">
    <location>
        <begin position="2662"/>
        <end position="2985"/>
    </location>
</feature>
<feature type="region of interest" description="Disordered" evidence="11">
    <location>
        <begin position="846"/>
        <end position="902"/>
    </location>
</feature>
<name>A0A9W7GFP2_9STRA</name>